<gene>
    <name evidence="1" type="ORF">K503DRAFT_496781</name>
</gene>
<organism evidence="1 2">
    <name type="scientific">Rhizopogon vinicolor AM-OR11-026</name>
    <dbReference type="NCBI Taxonomy" id="1314800"/>
    <lineage>
        <taxon>Eukaryota</taxon>
        <taxon>Fungi</taxon>
        <taxon>Dikarya</taxon>
        <taxon>Basidiomycota</taxon>
        <taxon>Agaricomycotina</taxon>
        <taxon>Agaricomycetes</taxon>
        <taxon>Agaricomycetidae</taxon>
        <taxon>Boletales</taxon>
        <taxon>Suillineae</taxon>
        <taxon>Rhizopogonaceae</taxon>
        <taxon>Rhizopogon</taxon>
    </lineage>
</organism>
<protein>
    <submittedName>
        <fullName evidence="1">Uncharacterized protein</fullName>
    </submittedName>
</protein>
<dbReference type="AlphaFoldDB" id="A0A1B7MM85"/>
<name>A0A1B7MM85_9AGAM</name>
<dbReference type="EMBL" id="KV448719">
    <property type="protein sequence ID" value="OAX33715.1"/>
    <property type="molecule type" value="Genomic_DNA"/>
</dbReference>
<sequence>MSCWKLANVTPRWILLDSAFIQALRFRSYLGWKQSRNPTFSDLYSRGNFDHARRLINTLRFARFPSGTVFEDMELFTWQYNTTFYLSTSTTRTISVDSETLRVCCPCVYFKDQIAVTDVTAAALEDVSMTLPPSAQGSSRRTRPFQTHLMRHLLVLPGMTAVPSHIPPTRAQLSTSDGAIDQ</sequence>
<dbReference type="OrthoDB" id="3268409at2759"/>
<accession>A0A1B7MM85</accession>
<keyword evidence="2" id="KW-1185">Reference proteome</keyword>
<evidence type="ECO:0000313" key="2">
    <source>
        <dbReference type="Proteomes" id="UP000092154"/>
    </source>
</evidence>
<dbReference type="InParanoid" id="A0A1B7MM85"/>
<dbReference type="Proteomes" id="UP000092154">
    <property type="component" value="Unassembled WGS sequence"/>
</dbReference>
<evidence type="ECO:0000313" key="1">
    <source>
        <dbReference type="EMBL" id="OAX33715.1"/>
    </source>
</evidence>
<proteinExistence type="predicted"/>
<reference evidence="1 2" key="1">
    <citation type="submission" date="2016-06" db="EMBL/GenBank/DDBJ databases">
        <title>Comparative genomics of the ectomycorrhizal sister species Rhizopogon vinicolor and Rhizopogon vesiculosus (Basidiomycota: Boletales) reveals a divergence of the mating type B locus.</title>
        <authorList>
            <consortium name="DOE Joint Genome Institute"/>
            <person name="Mujic A.B."/>
            <person name="Kuo A."/>
            <person name="Tritt A."/>
            <person name="Lipzen A."/>
            <person name="Chen C."/>
            <person name="Johnson J."/>
            <person name="Sharma A."/>
            <person name="Barry K."/>
            <person name="Grigoriev I.V."/>
            <person name="Spatafora J.W."/>
        </authorList>
    </citation>
    <scope>NUCLEOTIDE SEQUENCE [LARGE SCALE GENOMIC DNA]</scope>
    <source>
        <strain evidence="1 2">AM-OR11-026</strain>
    </source>
</reference>